<comment type="catalytic activity">
    <reaction evidence="7">
        <text>O-phospho-L-tyrosyl-[protein] + H2O = L-tyrosyl-[protein] + phosphate</text>
        <dbReference type="Rhea" id="RHEA:10684"/>
        <dbReference type="Rhea" id="RHEA-COMP:10136"/>
        <dbReference type="Rhea" id="RHEA-COMP:20101"/>
        <dbReference type="ChEBI" id="CHEBI:15377"/>
        <dbReference type="ChEBI" id="CHEBI:43474"/>
        <dbReference type="ChEBI" id="CHEBI:46858"/>
        <dbReference type="ChEBI" id="CHEBI:61978"/>
        <dbReference type="EC" id="3.1.3.48"/>
    </reaction>
</comment>
<evidence type="ECO:0000256" key="7">
    <source>
        <dbReference type="ARBA" id="ARBA00051722"/>
    </source>
</evidence>
<organism evidence="10">
    <name type="scientific">Opuntia streptacantha</name>
    <name type="common">Prickly pear cactus</name>
    <name type="synonym">Opuntia cardona</name>
    <dbReference type="NCBI Taxonomy" id="393608"/>
    <lineage>
        <taxon>Eukaryota</taxon>
        <taxon>Viridiplantae</taxon>
        <taxon>Streptophyta</taxon>
        <taxon>Embryophyta</taxon>
        <taxon>Tracheophyta</taxon>
        <taxon>Spermatophyta</taxon>
        <taxon>Magnoliopsida</taxon>
        <taxon>eudicotyledons</taxon>
        <taxon>Gunneridae</taxon>
        <taxon>Pentapetalae</taxon>
        <taxon>Caryophyllales</taxon>
        <taxon>Cactineae</taxon>
        <taxon>Cactaceae</taxon>
        <taxon>Opuntioideae</taxon>
        <taxon>Opuntia</taxon>
    </lineage>
</organism>
<reference evidence="10" key="2">
    <citation type="submission" date="2020-07" db="EMBL/GenBank/DDBJ databases">
        <authorList>
            <person name="Vera ALvarez R."/>
            <person name="Arias-Moreno D.M."/>
            <person name="Jimenez-Jacinto V."/>
            <person name="Jimenez-Bremont J.F."/>
            <person name="Swaminathan K."/>
            <person name="Moose S.P."/>
            <person name="Guerrero-Gonzalez M.L."/>
            <person name="Marino-Ramirez L."/>
            <person name="Landsman D."/>
            <person name="Rodriguez-Kessler M."/>
            <person name="Delgado-Sanchez P."/>
        </authorList>
    </citation>
    <scope>NUCLEOTIDE SEQUENCE</scope>
    <source>
        <tissue evidence="10">Cladode</tissue>
    </source>
</reference>
<accession>A0A7C9AWF8</accession>
<protein>
    <recommendedName>
        <fullName evidence="2">protein-tyrosine-phosphatase</fullName>
        <ecNumber evidence="2">3.1.3.48</ecNumber>
    </recommendedName>
</protein>
<evidence type="ECO:0000256" key="6">
    <source>
        <dbReference type="ARBA" id="ARBA00022912"/>
    </source>
</evidence>
<dbReference type="GO" id="GO:0045739">
    <property type="term" value="P:positive regulation of DNA repair"/>
    <property type="evidence" value="ECO:0007669"/>
    <property type="project" value="TreeGrafter"/>
</dbReference>
<keyword evidence="3 9" id="KW-0479">Metal-binding</keyword>
<evidence type="ECO:0000256" key="2">
    <source>
        <dbReference type="ARBA" id="ARBA00013064"/>
    </source>
</evidence>
<feature type="binding site" evidence="9">
    <location>
        <position position="49"/>
    </location>
    <ligand>
        <name>Mg(2+)</name>
        <dbReference type="ChEBI" id="CHEBI:18420"/>
    </ligand>
</feature>
<feature type="active site" description="Proton donor" evidence="8">
    <location>
        <position position="49"/>
    </location>
</feature>
<feature type="binding site" evidence="9">
    <location>
        <position position="276"/>
    </location>
    <ligand>
        <name>Mg(2+)</name>
        <dbReference type="ChEBI" id="CHEBI:18420"/>
    </ligand>
</feature>
<proteinExistence type="inferred from homology"/>
<dbReference type="NCBIfam" id="TIGR01658">
    <property type="entry name" value="EYA-cons_domain"/>
    <property type="match status" value="1"/>
</dbReference>
<dbReference type="AlphaFoldDB" id="A0A7C9AWF8"/>
<dbReference type="PANTHER" id="PTHR10190">
    <property type="entry name" value="EYES ABSENT"/>
    <property type="match status" value="1"/>
</dbReference>
<dbReference type="InterPro" id="IPR006545">
    <property type="entry name" value="EYA_dom"/>
</dbReference>
<comment type="cofactor">
    <cofactor evidence="9">
        <name>Mg(2+)</name>
        <dbReference type="ChEBI" id="CHEBI:18420"/>
    </cofactor>
    <text evidence="9">Binds 1 Mg(2+) ion per subunit.</text>
</comment>
<evidence type="ECO:0000256" key="9">
    <source>
        <dbReference type="PIRSR" id="PIRSR628472-2"/>
    </source>
</evidence>
<evidence type="ECO:0000256" key="8">
    <source>
        <dbReference type="PIRSR" id="PIRSR628472-1"/>
    </source>
</evidence>
<evidence type="ECO:0000256" key="1">
    <source>
        <dbReference type="ARBA" id="ARBA00010501"/>
    </source>
</evidence>
<reference evidence="10" key="1">
    <citation type="journal article" date="2013" name="J. Plant Res.">
        <title>Effect of fungi and light on seed germination of three Opuntia species from semiarid lands of central Mexico.</title>
        <authorList>
            <person name="Delgado-Sanchez P."/>
            <person name="Jimenez-Bremont J.F."/>
            <person name="Guerrero-Gonzalez Mde L."/>
            <person name="Flores J."/>
        </authorList>
    </citation>
    <scope>NUCLEOTIDE SEQUENCE</scope>
    <source>
        <tissue evidence="10">Cladode</tissue>
    </source>
</reference>
<comment type="similarity">
    <text evidence="1">Belongs to the HAD-like hydrolase superfamily. EYA family.</text>
</comment>
<feature type="active site" description="Nucleophile" evidence="8">
    <location>
        <position position="47"/>
    </location>
</feature>
<evidence type="ECO:0000256" key="5">
    <source>
        <dbReference type="ARBA" id="ARBA00022842"/>
    </source>
</evidence>
<dbReference type="GO" id="GO:0046872">
    <property type="term" value="F:metal ion binding"/>
    <property type="evidence" value="ECO:0007669"/>
    <property type="project" value="UniProtKB-KW"/>
</dbReference>
<dbReference type="InterPro" id="IPR028472">
    <property type="entry name" value="EYA"/>
</dbReference>
<dbReference type="FunFam" id="3.40.50.12350:FF:000003">
    <property type="entry name" value="Eyes absent homolog"/>
    <property type="match status" value="1"/>
</dbReference>
<sequence>MCKCLWLVGGSALANMADSTGTGLPIQNEKHDSEHESSRKKIVYIWDMDETLILLKSLLNGTYAEAFNGLKDVQRGIDIGKMWEKYILDVCDNYFFYEQIENYNQPIAHALSQYDDGCDLSHYDFSQDSISAPNDDLNKRKLAYRHRIIAHKYKQGLHSILDQKTLELWNDLYEMTDSYTDGWLSSARTLLQHCSGHKGYPTDLQPSDKSEIQCINILVTSGSLIPSLVKCMLFRLDSLMTCENVYSSWDVGKLQCFSWIKERFSGPNVQFCVIGDGWEECEAAETLRWPFVKIDPKPEGFHRFPGLTLKTVGHYLSVVYGRPDAESDNRDQITSPTLI</sequence>
<keyword evidence="5 9" id="KW-0460">Magnesium</keyword>
<dbReference type="GO" id="GO:0005634">
    <property type="term" value="C:nucleus"/>
    <property type="evidence" value="ECO:0007669"/>
    <property type="project" value="TreeGrafter"/>
</dbReference>
<dbReference type="PANTHER" id="PTHR10190:SF16">
    <property type="entry name" value="DEVELOPMENTAL PROTEIN EYES ABSENT"/>
    <property type="match status" value="1"/>
</dbReference>
<name>A0A7C9AWF8_OPUST</name>
<evidence type="ECO:0000256" key="4">
    <source>
        <dbReference type="ARBA" id="ARBA00022801"/>
    </source>
</evidence>
<dbReference type="EMBL" id="GISG01276011">
    <property type="protein sequence ID" value="MBA4677679.1"/>
    <property type="molecule type" value="Transcribed_RNA"/>
</dbReference>
<dbReference type="InterPro" id="IPR038102">
    <property type="entry name" value="EYA_dom_sf"/>
</dbReference>
<evidence type="ECO:0000256" key="3">
    <source>
        <dbReference type="ARBA" id="ARBA00022723"/>
    </source>
</evidence>
<keyword evidence="6" id="KW-0904">Protein phosphatase</keyword>
<feature type="binding site" evidence="9">
    <location>
        <position position="47"/>
    </location>
    <ligand>
        <name>Mg(2+)</name>
        <dbReference type="ChEBI" id="CHEBI:18420"/>
    </ligand>
</feature>
<dbReference type="GO" id="GO:0030154">
    <property type="term" value="P:cell differentiation"/>
    <property type="evidence" value="ECO:0007669"/>
    <property type="project" value="TreeGrafter"/>
</dbReference>
<dbReference type="Gene3D" id="3.40.50.12350">
    <property type="match status" value="1"/>
</dbReference>
<dbReference type="GO" id="GO:0004725">
    <property type="term" value="F:protein tyrosine phosphatase activity"/>
    <property type="evidence" value="ECO:0007669"/>
    <property type="project" value="UniProtKB-EC"/>
</dbReference>
<keyword evidence="4" id="KW-0378">Hydrolase</keyword>
<dbReference type="EC" id="3.1.3.48" evidence="2"/>
<evidence type="ECO:0000313" key="10">
    <source>
        <dbReference type="EMBL" id="MBA4677679.1"/>
    </source>
</evidence>